<evidence type="ECO:0000256" key="1">
    <source>
        <dbReference type="SAM" id="MobiDB-lite"/>
    </source>
</evidence>
<accession>Q4TG94</accession>
<dbReference type="AlphaFoldDB" id="Q4TG94"/>
<feature type="region of interest" description="Disordered" evidence="1">
    <location>
        <begin position="137"/>
        <end position="170"/>
    </location>
</feature>
<dbReference type="KEGG" id="tng:GSTEN00001210G001"/>
<gene>
    <name evidence="2" type="ORF">GSTENG00001210001</name>
</gene>
<feature type="region of interest" description="Disordered" evidence="1">
    <location>
        <begin position="54"/>
        <end position="84"/>
    </location>
</feature>
<protein>
    <submittedName>
        <fullName evidence="2">(spotted green pufferfish) hypothetical protein</fullName>
    </submittedName>
</protein>
<reference evidence="2" key="1">
    <citation type="journal article" date="2004" name="Nature">
        <title>Genome duplication in the teleost fish Tetraodon nigroviridis reveals the early vertebrate proto-karyotype.</title>
        <authorList>
            <person name="Jaillon O."/>
            <person name="Aury J.-M."/>
            <person name="Brunet F."/>
            <person name="Petit J.-L."/>
            <person name="Stange-Thomann N."/>
            <person name="Mauceli E."/>
            <person name="Bouneau L."/>
            <person name="Fischer C."/>
            <person name="Ozouf-Costaz C."/>
            <person name="Bernot A."/>
            <person name="Nicaud S."/>
            <person name="Jaffe D."/>
            <person name="Fisher S."/>
            <person name="Lutfalla G."/>
            <person name="Dossat C."/>
            <person name="Segurens B."/>
            <person name="Dasilva C."/>
            <person name="Salanoubat M."/>
            <person name="Levy M."/>
            <person name="Boudet N."/>
            <person name="Castellano S."/>
            <person name="Anthouard V."/>
            <person name="Jubin C."/>
            <person name="Castelli V."/>
            <person name="Katinka M."/>
            <person name="Vacherie B."/>
            <person name="Biemont C."/>
            <person name="Skalli Z."/>
            <person name="Cattolico L."/>
            <person name="Poulain J."/>
            <person name="De Berardinis V."/>
            <person name="Cruaud C."/>
            <person name="Duprat S."/>
            <person name="Brottier P."/>
            <person name="Coutanceau J.-P."/>
            <person name="Gouzy J."/>
            <person name="Parra G."/>
            <person name="Lardier G."/>
            <person name="Chapple C."/>
            <person name="McKernan K.J."/>
            <person name="McEwan P."/>
            <person name="Bosak S."/>
            <person name="Kellis M."/>
            <person name="Volff J.-N."/>
            <person name="Guigo R."/>
            <person name="Zody M.C."/>
            <person name="Mesirov J."/>
            <person name="Lindblad-Toh K."/>
            <person name="Birren B."/>
            <person name="Nusbaum C."/>
            <person name="Kahn D."/>
            <person name="Robinson-Rechavi M."/>
            <person name="Laudet V."/>
            <person name="Schachter V."/>
            <person name="Quetier F."/>
            <person name="Saurin W."/>
            <person name="Scarpelli C."/>
            <person name="Wincker P."/>
            <person name="Lander E.S."/>
            <person name="Weissenbach J."/>
            <person name="Roest Crollius H."/>
        </authorList>
    </citation>
    <scope>NUCLEOTIDE SEQUENCE [LARGE SCALE GENOMIC DNA]</scope>
</reference>
<sequence length="170" mass="18239">SDTFVEVGMPRSPSHSANGSELKQMLASCKTSSGKRQAVELLQGTKNSHLQYVEPPAPSAAPETSFLPPPGRMEASWEIPPPSSLLQSERERIRLAPQTTFTNIQVGSGPPRPRLAEAQALTLSAVLSGLRLRAEEAVGNQSHAEEARGDGGADPHQHMERPGLLQVHAR</sequence>
<organism evidence="2">
    <name type="scientific">Tetraodon nigroviridis</name>
    <name type="common">Spotted green pufferfish</name>
    <name type="synonym">Chelonodon nigroviridis</name>
    <dbReference type="NCBI Taxonomy" id="99883"/>
    <lineage>
        <taxon>Eukaryota</taxon>
        <taxon>Metazoa</taxon>
        <taxon>Chordata</taxon>
        <taxon>Craniata</taxon>
        <taxon>Vertebrata</taxon>
        <taxon>Euteleostomi</taxon>
        <taxon>Actinopterygii</taxon>
        <taxon>Neopterygii</taxon>
        <taxon>Teleostei</taxon>
        <taxon>Neoteleostei</taxon>
        <taxon>Acanthomorphata</taxon>
        <taxon>Eupercaria</taxon>
        <taxon>Tetraodontiformes</taxon>
        <taxon>Tetradontoidea</taxon>
        <taxon>Tetraodontidae</taxon>
        <taxon>Tetraodon</taxon>
    </lineage>
</organism>
<evidence type="ECO:0000313" key="2">
    <source>
        <dbReference type="EMBL" id="CAF88088.1"/>
    </source>
</evidence>
<dbReference type="EMBL" id="CAAE01003835">
    <property type="protein sequence ID" value="CAF88088.1"/>
    <property type="molecule type" value="Genomic_DNA"/>
</dbReference>
<feature type="compositionally biased region" description="Basic and acidic residues" evidence="1">
    <location>
        <begin position="143"/>
        <end position="161"/>
    </location>
</feature>
<proteinExistence type="predicted"/>
<dbReference type="OrthoDB" id="271862at2759"/>
<name>Q4TG94_TETNG</name>
<reference evidence="2" key="2">
    <citation type="submission" date="2004-02" db="EMBL/GenBank/DDBJ databases">
        <authorList>
            <consortium name="Genoscope"/>
            <consortium name="Whitehead Institute Centre for Genome Research"/>
        </authorList>
    </citation>
    <scope>NUCLEOTIDE SEQUENCE</scope>
</reference>
<feature type="region of interest" description="Disordered" evidence="1">
    <location>
        <begin position="1"/>
        <end position="22"/>
    </location>
</feature>
<feature type="non-terminal residue" evidence="2">
    <location>
        <position position="1"/>
    </location>
</feature>
<comment type="caution">
    <text evidence="2">The sequence shown here is derived from an EMBL/GenBank/DDBJ whole genome shotgun (WGS) entry which is preliminary data.</text>
</comment>